<feature type="transmembrane region" description="Helical" evidence="1">
    <location>
        <begin position="78"/>
        <end position="98"/>
    </location>
</feature>
<feature type="transmembrane region" description="Helical" evidence="1">
    <location>
        <begin position="104"/>
        <end position="122"/>
    </location>
</feature>
<gene>
    <name evidence="2" type="ORF">SAMN05421730_101222</name>
</gene>
<dbReference type="Proteomes" id="UP000199315">
    <property type="component" value="Unassembled WGS sequence"/>
</dbReference>
<evidence type="ECO:0000313" key="2">
    <source>
        <dbReference type="EMBL" id="SCP97595.1"/>
    </source>
</evidence>
<name>A0A1D3TU68_9FIRM</name>
<evidence type="ECO:0000256" key="1">
    <source>
        <dbReference type="SAM" id="Phobius"/>
    </source>
</evidence>
<feature type="transmembrane region" description="Helical" evidence="1">
    <location>
        <begin position="50"/>
        <end position="71"/>
    </location>
</feature>
<keyword evidence="3" id="KW-1185">Reference proteome</keyword>
<organism evidence="2 3">
    <name type="scientific">Anaerobium acetethylicum</name>
    <dbReference type="NCBI Taxonomy" id="1619234"/>
    <lineage>
        <taxon>Bacteria</taxon>
        <taxon>Bacillati</taxon>
        <taxon>Bacillota</taxon>
        <taxon>Clostridia</taxon>
        <taxon>Lachnospirales</taxon>
        <taxon>Lachnospiraceae</taxon>
        <taxon>Anaerobium</taxon>
    </lineage>
</organism>
<dbReference type="EMBL" id="FMKA01000012">
    <property type="protein sequence ID" value="SCP97595.1"/>
    <property type="molecule type" value="Genomic_DNA"/>
</dbReference>
<dbReference type="AlphaFoldDB" id="A0A1D3TU68"/>
<keyword evidence="1" id="KW-0812">Transmembrane</keyword>
<keyword evidence="1" id="KW-1133">Transmembrane helix</keyword>
<dbReference type="RefSeq" id="WP_091233877.1">
    <property type="nucleotide sequence ID" value="NZ_FMKA01000012.1"/>
</dbReference>
<dbReference type="OrthoDB" id="9951379at2"/>
<keyword evidence="1" id="KW-0472">Membrane</keyword>
<protein>
    <submittedName>
        <fullName evidence="2">Uncharacterized protein</fullName>
    </submittedName>
</protein>
<reference evidence="2 3" key="1">
    <citation type="submission" date="2016-09" db="EMBL/GenBank/DDBJ databases">
        <authorList>
            <person name="Capua I."/>
            <person name="De Benedictis P."/>
            <person name="Joannis T."/>
            <person name="Lombin L.H."/>
            <person name="Cattoli G."/>
        </authorList>
    </citation>
    <scope>NUCLEOTIDE SEQUENCE [LARGE SCALE GENOMIC DNA]</scope>
    <source>
        <strain evidence="2 3">GluBS11</strain>
    </source>
</reference>
<feature type="transmembrane region" description="Helical" evidence="1">
    <location>
        <begin position="12"/>
        <end position="38"/>
    </location>
</feature>
<accession>A0A1D3TU68</accession>
<sequence length="149" mass="16506">MKNPDSNSIIPPWVIIPFGGLLVLGLCYIGYFAVYMLIESVFFHDAPTSVPAGIIRNSYTVVLLLLYFALLRTKISDLIKAIIFIGPMTMLIIAVILAFYLTPVVAAVSTAAIAVCCLFLLYRYKKPWIYYYAAAISVVVGIAYAWPRA</sequence>
<feature type="transmembrane region" description="Helical" evidence="1">
    <location>
        <begin position="129"/>
        <end position="146"/>
    </location>
</feature>
<proteinExistence type="predicted"/>
<evidence type="ECO:0000313" key="3">
    <source>
        <dbReference type="Proteomes" id="UP000199315"/>
    </source>
</evidence>